<accession>A0A1V6SBW0</accession>
<keyword evidence="6" id="KW-1185">Reference proteome</keyword>
<dbReference type="InterPro" id="IPR006600">
    <property type="entry name" value="HTH_CenpB_DNA-bd_dom"/>
</dbReference>
<evidence type="ECO:0000313" key="5">
    <source>
        <dbReference type="EMBL" id="OQE11280.1"/>
    </source>
</evidence>
<evidence type="ECO:0000256" key="3">
    <source>
        <dbReference type="ARBA" id="ARBA00023242"/>
    </source>
</evidence>
<dbReference type="EMBL" id="MLQL01000074">
    <property type="protein sequence ID" value="OQE11280.1"/>
    <property type="molecule type" value="Genomic_DNA"/>
</dbReference>
<dbReference type="InterPro" id="IPR009057">
    <property type="entry name" value="Homeodomain-like_sf"/>
</dbReference>
<dbReference type="Gene3D" id="1.10.10.60">
    <property type="entry name" value="Homeodomain-like"/>
    <property type="match status" value="1"/>
</dbReference>
<dbReference type="AlphaFoldDB" id="A0A1V6SBW0"/>
<keyword evidence="2" id="KW-0238">DNA-binding</keyword>
<dbReference type="PANTHER" id="PTHR19303:SF62">
    <property type="entry name" value="HTH CENPB-TYPE DOMAIN-CONTAINING PROTEIN-RELATED"/>
    <property type="match status" value="1"/>
</dbReference>
<dbReference type="PANTHER" id="PTHR19303">
    <property type="entry name" value="TRANSPOSON"/>
    <property type="match status" value="1"/>
</dbReference>
<keyword evidence="3" id="KW-0539">Nucleus</keyword>
<organism evidence="5 6">
    <name type="scientific">Penicillium flavigenum</name>
    <dbReference type="NCBI Taxonomy" id="254877"/>
    <lineage>
        <taxon>Eukaryota</taxon>
        <taxon>Fungi</taxon>
        <taxon>Dikarya</taxon>
        <taxon>Ascomycota</taxon>
        <taxon>Pezizomycotina</taxon>
        <taxon>Eurotiomycetes</taxon>
        <taxon>Eurotiomycetidae</taxon>
        <taxon>Eurotiales</taxon>
        <taxon>Aspergillaceae</taxon>
        <taxon>Penicillium</taxon>
    </lineage>
</organism>
<dbReference type="GO" id="GO:0005634">
    <property type="term" value="C:nucleus"/>
    <property type="evidence" value="ECO:0007669"/>
    <property type="project" value="UniProtKB-SubCell"/>
</dbReference>
<dbReference type="Pfam" id="PF03184">
    <property type="entry name" value="DDE_1"/>
    <property type="match status" value="1"/>
</dbReference>
<evidence type="ECO:0000256" key="1">
    <source>
        <dbReference type="ARBA" id="ARBA00004123"/>
    </source>
</evidence>
<dbReference type="STRING" id="254877.A0A1V6SBW0"/>
<gene>
    <name evidence="5" type="ORF">PENFLA_c074G06585</name>
</gene>
<dbReference type="Pfam" id="PF03221">
    <property type="entry name" value="HTH_Tnp_Tc5"/>
    <property type="match status" value="1"/>
</dbReference>
<dbReference type="OrthoDB" id="4207519at2759"/>
<feature type="non-terminal residue" evidence="5">
    <location>
        <position position="275"/>
    </location>
</feature>
<evidence type="ECO:0000313" key="6">
    <source>
        <dbReference type="Proteomes" id="UP000191342"/>
    </source>
</evidence>
<dbReference type="SMART" id="SM00674">
    <property type="entry name" value="CENPB"/>
    <property type="match status" value="1"/>
</dbReference>
<feature type="domain" description="HTH CENPB-type" evidence="4">
    <location>
        <begin position="60"/>
        <end position="132"/>
    </location>
</feature>
<protein>
    <recommendedName>
        <fullName evidence="4">HTH CENPB-type domain-containing protein</fullName>
    </recommendedName>
</protein>
<dbReference type="GO" id="GO:0003677">
    <property type="term" value="F:DNA binding"/>
    <property type="evidence" value="ECO:0007669"/>
    <property type="project" value="UniProtKB-KW"/>
</dbReference>
<dbReference type="InterPro" id="IPR050863">
    <property type="entry name" value="CenT-Element_Derived"/>
</dbReference>
<comment type="caution">
    <text evidence="5">The sequence shown here is derived from an EMBL/GenBank/DDBJ whole genome shotgun (WGS) entry which is preliminary data.</text>
</comment>
<evidence type="ECO:0000259" key="4">
    <source>
        <dbReference type="PROSITE" id="PS51253"/>
    </source>
</evidence>
<dbReference type="Pfam" id="PF05225">
    <property type="entry name" value="HTH_psq"/>
    <property type="match status" value="1"/>
</dbReference>
<evidence type="ECO:0000256" key="2">
    <source>
        <dbReference type="ARBA" id="ARBA00023125"/>
    </source>
</evidence>
<reference evidence="6" key="1">
    <citation type="journal article" date="2017" name="Nat. Microbiol.">
        <title>Global analysis of biosynthetic gene clusters reveals vast potential of secondary metabolite production in Penicillium species.</title>
        <authorList>
            <person name="Nielsen J.C."/>
            <person name="Grijseels S."/>
            <person name="Prigent S."/>
            <person name="Ji B."/>
            <person name="Dainat J."/>
            <person name="Nielsen K.F."/>
            <person name="Frisvad J.C."/>
            <person name="Workman M."/>
            <person name="Nielsen J."/>
        </authorList>
    </citation>
    <scope>NUCLEOTIDE SEQUENCE [LARGE SCALE GENOMIC DNA]</scope>
    <source>
        <strain evidence="6">IBT 14082</strain>
    </source>
</reference>
<proteinExistence type="predicted"/>
<dbReference type="PROSITE" id="PS51253">
    <property type="entry name" value="HTH_CENPB"/>
    <property type="match status" value="1"/>
</dbReference>
<comment type="subcellular location">
    <subcellularLocation>
        <location evidence="1">Nucleus</location>
    </subcellularLocation>
</comment>
<name>A0A1V6SBW0_9EURO</name>
<sequence>MPPIRSQSSRNSIEKEGRILLAIQAIQNKEISAIREAARRFQVPESTLRTRLRGITFRAETRANGHKLTQIEEESLQKWILSMDSRGSAPRPSTVREMANLLLEKRGTTPVVSVGKNWVTEFVKRHPLLSSRFSKRYNYERAKCEDPKVIGEWFNLVQKTILQFGIDPDDVYNFDETGFAMGLTATAKVVTRSEYYGRRALLQPGNREWVTVIECINASGWALPLCVIFKGKVFIESWFDGLPEDWRFEVSPNGWTSDEIGLRWLKKLFIPTTSS</sequence>
<dbReference type="Proteomes" id="UP000191342">
    <property type="component" value="Unassembled WGS sequence"/>
</dbReference>
<dbReference type="InterPro" id="IPR004875">
    <property type="entry name" value="DDE_SF_endonuclease_dom"/>
</dbReference>
<dbReference type="InterPro" id="IPR007889">
    <property type="entry name" value="HTH_Psq"/>
</dbReference>
<dbReference type="SUPFAM" id="SSF46689">
    <property type="entry name" value="Homeodomain-like"/>
    <property type="match status" value="1"/>
</dbReference>